<accession>A0A9D4H007</accession>
<name>A0A9D4H007_DREPO</name>
<keyword evidence="2" id="KW-1185">Reference proteome</keyword>
<evidence type="ECO:0000313" key="1">
    <source>
        <dbReference type="EMBL" id="KAH3826103.1"/>
    </source>
</evidence>
<reference evidence="1" key="1">
    <citation type="journal article" date="2019" name="bioRxiv">
        <title>The Genome of the Zebra Mussel, Dreissena polymorpha: A Resource for Invasive Species Research.</title>
        <authorList>
            <person name="McCartney M.A."/>
            <person name="Auch B."/>
            <person name="Kono T."/>
            <person name="Mallez S."/>
            <person name="Zhang Y."/>
            <person name="Obille A."/>
            <person name="Becker A."/>
            <person name="Abrahante J.E."/>
            <person name="Garbe J."/>
            <person name="Badalamenti J.P."/>
            <person name="Herman A."/>
            <person name="Mangelson H."/>
            <person name="Liachko I."/>
            <person name="Sullivan S."/>
            <person name="Sone E.D."/>
            <person name="Koren S."/>
            <person name="Silverstein K.A.T."/>
            <person name="Beckman K.B."/>
            <person name="Gohl D.M."/>
        </authorList>
    </citation>
    <scope>NUCLEOTIDE SEQUENCE</scope>
    <source>
        <strain evidence="1">Duluth1</strain>
        <tissue evidence="1">Whole animal</tissue>
    </source>
</reference>
<sequence length="120" mass="12672">MTGNGTSIDGGRTTLGNALSLTCSATENVRFVSWRKTANTPGSPELKLLASGVLSNATCGFDPPPPSGLICICVSAREYTCTIQALTVADNGDRWRCDAAIDGQFKFSNYVFITVNGMSK</sequence>
<reference evidence="1" key="2">
    <citation type="submission" date="2020-11" db="EMBL/GenBank/DDBJ databases">
        <authorList>
            <person name="McCartney M.A."/>
            <person name="Auch B."/>
            <person name="Kono T."/>
            <person name="Mallez S."/>
            <person name="Becker A."/>
            <person name="Gohl D.M."/>
            <person name="Silverstein K.A.T."/>
            <person name="Koren S."/>
            <person name="Bechman K.B."/>
            <person name="Herman A."/>
            <person name="Abrahante J.E."/>
            <person name="Garbe J."/>
        </authorList>
    </citation>
    <scope>NUCLEOTIDE SEQUENCE</scope>
    <source>
        <strain evidence="1">Duluth1</strain>
        <tissue evidence="1">Whole animal</tissue>
    </source>
</reference>
<dbReference type="AlphaFoldDB" id="A0A9D4H007"/>
<protein>
    <submittedName>
        <fullName evidence="1">Uncharacterized protein</fullName>
    </submittedName>
</protein>
<evidence type="ECO:0000313" key="2">
    <source>
        <dbReference type="Proteomes" id="UP000828390"/>
    </source>
</evidence>
<comment type="caution">
    <text evidence="1">The sequence shown here is derived from an EMBL/GenBank/DDBJ whole genome shotgun (WGS) entry which is preliminary data.</text>
</comment>
<proteinExistence type="predicted"/>
<dbReference type="Proteomes" id="UP000828390">
    <property type="component" value="Unassembled WGS sequence"/>
</dbReference>
<gene>
    <name evidence="1" type="ORF">DPMN_127996</name>
</gene>
<organism evidence="1 2">
    <name type="scientific">Dreissena polymorpha</name>
    <name type="common">Zebra mussel</name>
    <name type="synonym">Mytilus polymorpha</name>
    <dbReference type="NCBI Taxonomy" id="45954"/>
    <lineage>
        <taxon>Eukaryota</taxon>
        <taxon>Metazoa</taxon>
        <taxon>Spiralia</taxon>
        <taxon>Lophotrochozoa</taxon>
        <taxon>Mollusca</taxon>
        <taxon>Bivalvia</taxon>
        <taxon>Autobranchia</taxon>
        <taxon>Heteroconchia</taxon>
        <taxon>Euheterodonta</taxon>
        <taxon>Imparidentia</taxon>
        <taxon>Neoheterodontei</taxon>
        <taxon>Myida</taxon>
        <taxon>Dreissenoidea</taxon>
        <taxon>Dreissenidae</taxon>
        <taxon>Dreissena</taxon>
    </lineage>
</organism>
<dbReference type="EMBL" id="JAIWYP010000005">
    <property type="protein sequence ID" value="KAH3826103.1"/>
    <property type="molecule type" value="Genomic_DNA"/>
</dbReference>